<dbReference type="InterPro" id="IPR021936">
    <property type="entry name" value="DUF3549"/>
</dbReference>
<name>A0A6N8FC21_9GAMM</name>
<keyword evidence="2" id="KW-1185">Reference proteome</keyword>
<reference evidence="1 2" key="1">
    <citation type="submission" date="2019-11" db="EMBL/GenBank/DDBJ databases">
        <title>P. haliotis isolates from Z. marina roots.</title>
        <authorList>
            <person name="Cohen M."/>
            <person name="Jospin G."/>
            <person name="Eisen J.A."/>
            <person name="Coil D.A."/>
        </authorList>
    </citation>
    <scope>NUCLEOTIDE SEQUENCE [LARGE SCALE GENOMIC DNA]</scope>
    <source>
        <strain evidence="1 2">UCD-MCMsp1aY</strain>
    </source>
</reference>
<sequence>MTTATPNNPVPTIADLMAKADANWRVFDMGRRIQSINKNDFAVMERGEKPYPYPLQQKARFAVLFWDQKESKQAKVNNPFIWFLQFDVDELGLLNLQQRDHFISIVIKELGSAIVGNNDSSSEKLDNHPYSFTPDQNKQASFNAKVKVALKQPASMYYEHVQSYFNNEISTDKWQELTVQGIADFAARIEDTNNESNLIAKLDELTVQILSVLGGTLEHSTISTLLTTKLIEQQNIALDSSDHEEVFHLLRCMAGSEAKGLVKEQLSHLLAQPDLNEESLYLIIAGRFWDYLNDPELLNLYFDKVAQHSNQQLFAGIFADLVAVPATRASLLGLLRDPNRTAAVSRSIGTLFGNQ</sequence>
<gene>
    <name evidence="1" type="ORF">GNP35_05155</name>
</gene>
<dbReference type="Proteomes" id="UP000439994">
    <property type="component" value="Unassembled WGS sequence"/>
</dbReference>
<dbReference type="OrthoDB" id="5597089at2"/>
<evidence type="ECO:0000313" key="1">
    <source>
        <dbReference type="EMBL" id="MUH71911.1"/>
    </source>
</evidence>
<protein>
    <submittedName>
        <fullName evidence="1">DUF3549 family protein</fullName>
    </submittedName>
</protein>
<evidence type="ECO:0000313" key="2">
    <source>
        <dbReference type="Proteomes" id="UP000439994"/>
    </source>
</evidence>
<dbReference type="AlphaFoldDB" id="A0A6N8FC21"/>
<dbReference type="EMBL" id="WOCD01000003">
    <property type="protein sequence ID" value="MUH71911.1"/>
    <property type="molecule type" value="Genomic_DNA"/>
</dbReference>
<proteinExistence type="predicted"/>
<dbReference type="RefSeq" id="WP_155695108.1">
    <property type="nucleotide sequence ID" value="NZ_BAAAFQ010000001.1"/>
</dbReference>
<comment type="caution">
    <text evidence="1">The sequence shown here is derived from an EMBL/GenBank/DDBJ whole genome shotgun (WGS) entry which is preliminary data.</text>
</comment>
<dbReference type="Pfam" id="PF12069">
    <property type="entry name" value="DUF3549"/>
    <property type="match status" value="1"/>
</dbReference>
<organism evidence="1 2">
    <name type="scientific">Psychrosphaera haliotis</name>
    <dbReference type="NCBI Taxonomy" id="555083"/>
    <lineage>
        <taxon>Bacteria</taxon>
        <taxon>Pseudomonadati</taxon>
        <taxon>Pseudomonadota</taxon>
        <taxon>Gammaproteobacteria</taxon>
        <taxon>Alteromonadales</taxon>
        <taxon>Pseudoalteromonadaceae</taxon>
        <taxon>Psychrosphaera</taxon>
    </lineage>
</organism>
<accession>A0A6N8FC21</accession>